<feature type="transmembrane region" description="Helical" evidence="6">
    <location>
        <begin position="394"/>
        <end position="416"/>
    </location>
</feature>
<dbReference type="Proteomes" id="UP000009007">
    <property type="component" value="Chromosome I"/>
</dbReference>
<dbReference type="PATRIC" id="fig|1201294.9.peg.1984"/>
<evidence type="ECO:0000256" key="1">
    <source>
        <dbReference type="ARBA" id="ARBA00004651"/>
    </source>
</evidence>
<evidence type="ECO:0000256" key="6">
    <source>
        <dbReference type="SAM" id="Phobius"/>
    </source>
</evidence>
<dbReference type="GO" id="GO:0005886">
    <property type="term" value="C:plasma membrane"/>
    <property type="evidence" value="ECO:0007669"/>
    <property type="project" value="UniProtKB-SubCell"/>
</dbReference>
<keyword evidence="4 6" id="KW-1133">Transmembrane helix</keyword>
<reference evidence="8" key="1">
    <citation type="journal article" date="2012" name="J. Bacteriol.">
        <title>Complete genome sequence of the hydrogenotrophic, methanogenic archaeon Methanoculleus bourgensis strain MS2T, isolated from a sewage sludge digester.</title>
        <authorList>
            <person name="Maus I."/>
            <person name="Wibberg D."/>
            <person name="Stantscheff R."/>
            <person name="Eikmeyer F.G."/>
            <person name="Seffner A."/>
            <person name="Boelter J."/>
            <person name="Szczepanowski R."/>
            <person name="Blom J."/>
            <person name="Jaenicke S."/>
            <person name="Konig H."/>
            <person name="Puhler A."/>
            <person name="Schluter A."/>
        </authorList>
    </citation>
    <scope>NUCLEOTIDE SEQUENCE [LARGE SCALE GENOMIC DNA]</scope>
    <source>
        <strain evidence="8">ATCC 43281 / DSM 3045 / OCM 15 / MS2</strain>
    </source>
</reference>
<dbReference type="Pfam" id="PF01943">
    <property type="entry name" value="Polysacc_synt"/>
    <property type="match status" value="1"/>
</dbReference>
<protein>
    <submittedName>
        <fullName evidence="7">Polysaccharide biosynthesis protein</fullName>
    </submittedName>
</protein>
<feature type="transmembrane region" description="Helical" evidence="6">
    <location>
        <begin position="452"/>
        <end position="471"/>
    </location>
</feature>
<dbReference type="CDD" id="cd13128">
    <property type="entry name" value="MATE_Wzx_like"/>
    <property type="match status" value="1"/>
</dbReference>
<feature type="transmembrane region" description="Helical" evidence="6">
    <location>
        <begin position="428"/>
        <end position="446"/>
    </location>
</feature>
<dbReference type="BioCyc" id="MBOU1201294:BN140_RS09020-MONOMER"/>
<keyword evidence="5 6" id="KW-0472">Membrane</keyword>
<feature type="transmembrane region" description="Helical" evidence="6">
    <location>
        <begin position="88"/>
        <end position="109"/>
    </location>
</feature>
<dbReference type="AlphaFoldDB" id="I7LN24"/>
<dbReference type="KEGG" id="mbg:BN140_1806"/>
<organism evidence="7 8">
    <name type="scientific">Methanoculleus bourgensis (strain ATCC 43281 / DSM 3045 / OCM 15 / MS2)</name>
    <name type="common">Methanogenium bourgense</name>
    <dbReference type="NCBI Taxonomy" id="1201294"/>
    <lineage>
        <taxon>Archaea</taxon>
        <taxon>Methanobacteriati</taxon>
        <taxon>Methanobacteriota</taxon>
        <taxon>Stenosarchaea group</taxon>
        <taxon>Methanomicrobia</taxon>
        <taxon>Methanomicrobiales</taxon>
        <taxon>Methanomicrobiaceae</taxon>
        <taxon>Methanoculleus</taxon>
    </lineage>
</organism>
<feature type="transmembrane region" description="Helical" evidence="6">
    <location>
        <begin position="129"/>
        <end position="148"/>
    </location>
</feature>
<comment type="subcellular location">
    <subcellularLocation>
        <location evidence="1">Cell membrane</location>
        <topology evidence="1">Multi-pass membrane protein</topology>
    </subcellularLocation>
</comment>
<dbReference type="PANTHER" id="PTHR30250">
    <property type="entry name" value="PST FAMILY PREDICTED COLANIC ACID TRANSPORTER"/>
    <property type="match status" value="1"/>
</dbReference>
<evidence type="ECO:0000256" key="4">
    <source>
        <dbReference type="ARBA" id="ARBA00022989"/>
    </source>
</evidence>
<dbReference type="InterPro" id="IPR002797">
    <property type="entry name" value="Polysacc_synth"/>
</dbReference>
<dbReference type="STRING" id="1201294.BN140_1806"/>
<dbReference type="HOGENOM" id="CLU_022017_5_2_2"/>
<evidence type="ECO:0000256" key="5">
    <source>
        <dbReference type="ARBA" id="ARBA00023136"/>
    </source>
</evidence>
<feature type="transmembrane region" description="Helical" evidence="6">
    <location>
        <begin position="55"/>
        <end position="76"/>
    </location>
</feature>
<feature type="transmembrane region" description="Helical" evidence="6">
    <location>
        <begin position="369"/>
        <end position="388"/>
    </location>
</feature>
<feature type="transmembrane region" description="Helical" evidence="6">
    <location>
        <begin position="12"/>
        <end position="35"/>
    </location>
</feature>
<gene>
    <name evidence="7" type="ordered locus">BN140_1806</name>
</gene>
<name>I7LN24_METBM</name>
<evidence type="ECO:0000256" key="3">
    <source>
        <dbReference type="ARBA" id="ARBA00022692"/>
    </source>
</evidence>
<dbReference type="InterPro" id="IPR050833">
    <property type="entry name" value="Poly_Biosynth_Transport"/>
</dbReference>
<sequence>MVGAGVPESRRFALDVSMLFIASIASMLVGFVIVVVMGRYLGPDDLGLYRMTSTVYGIIMLGASMGLPAAVTKYTAEQGADRGAMSRSVSAGILLSLAVGICLTLLMAVFPELVSSPFNMPGLAGLLRLLSPIYPFALVGGVLLGLFNGIRKMKYYALSVMIQSGTMVVVTLGLIVAGAGVAGAVIGIASSWVASSLYLLLMSRQFFSFTLECFVPAAKNLMRFGFQMLTAGAINDINNELDTLLIGFFLTSTDVGLYAVAIMVSRFFGLIPLSVQKITYAATSSHWQENNHAALHTMIDKSMKYCSMILILGGLCVAFFAHPIVCGLFGDEFQAAILPMQILLTGMVIRGGVETSVGGSIAAIGRPDLVMGVSAVMLVVNGSLNLILIPQYGILGAALATFVSLVGGSALYVRLLVKYLSFKVDYGWYGRIYGLAFMGVILYVAGARIADATLLGVFILLGFAIAIYGLLLSNEDKNILKDLIYSFVSGR</sequence>
<evidence type="ECO:0000313" key="8">
    <source>
        <dbReference type="Proteomes" id="UP000009007"/>
    </source>
</evidence>
<feature type="transmembrane region" description="Helical" evidence="6">
    <location>
        <begin position="308"/>
        <end position="330"/>
    </location>
</feature>
<feature type="transmembrane region" description="Helical" evidence="6">
    <location>
        <begin position="336"/>
        <end position="357"/>
    </location>
</feature>
<keyword evidence="3 6" id="KW-0812">Transmembrane</keyword>
<keyword evidence="8" id="KW-1185">Reference proteome</keyword>
<evidence type="ECO:0000256" key="2">
    <source>
        <dbReference type="ARBA" id="ARBA00022475"/>
    </source>
</evidence>
<dbReference type="EMBL" id="HE964772">
    <property type="protein sequence ID" value="CCJ36729.1"/>
    <property type="molecule type" value="Genomic_DNA"/>
</dbReference>
<evidence type="ECO:0000313" key="7">
    <source>
        <dbReference type="EMBL" id="CCJ36729.1"/>
    </source>
</evidence>
<dbReference type="PANTHER" id="PTHR30250:SF27">
    <property type="entry name" value="POLYSACCHARIDE BIOSYNTHESIS PROTEIN"/>
    <property type="match status" value="1"/>
</dbReference>
<keyword evidence="2" id="KW-1003">Cell membrane</keyword>
<accession>I7LN24</accession>
<proteinExistence type="predicted"/>